<dbReference type="AlphaFoldDB" id="A0A1X7UM75"/>
<organism evidence="1">
    <name type="scientific">Amphimedon queenslandica</name>
    <name type="common">Sponge</name>
    <dbReference type="NCBI Taxonomy" id="400682"/>
    <lineage>
        <taxon>Eukaryota</taxon>
        <taxon>Metazoa</taxon>
        <taxon>Porifera</taxon>
        <taxon>Demospongiae</taxon>
        <taxon>Heteroscleromorpha</taxon>
        <taxon>Haplosclerida</taxon>
        <taxon>Niphatidae</taxon>
        <taxon>Amphimedon</taxon>
    </lineage>
</organism>
<protein>
    <submittedName>
        <fullName evidence="1">Uncharacterized protein</fullName>
    </submittedName>
</protein>
<reference evidence="1" key="1">
    <citation type="submission" date="2017-05" db="UniProtKB">
        <authorList>
            <consortium name="EnsemblMetazoa"/>
        </authorList>
    </citation>
    <scope>IDENTIFICATION</scope>
</reference>
<dbReference type="InParanoid" id="A0A1X7UM75"/>
<accession>A0A1X7UM75</accession>
<dbReference type="EnsemblMetazoa" id="Aqu2.1.28761_001">
    <property type="protein sequence ID" value="Aqu2.1.28761_001"/>
    <property type="gene ID" value="Aqu2.1.28761"/>
</dbReference>
<sequence length="157" mass="17354">MSYDELEAAAPGTTWDYIADTETLKINDSVPIRSDGTYAILNKRPNFGPGRVVDIGLYKDDRPFIIEPSVGVGTYAEICVPNKLYFAVVVHESPPGNIIYPTVFSELIENTKHTGATAQITELQEVDLNQFPDGVKVTLTQEKLTQTFIFSAEPKTL</sequence>
<evidence type="ECO:0000313" key="1">
    <source>
        <dbReference type="EnsemblMetazoa" id="Aqu2.1.28761_001"/>
    </source>
</evidence>
<proteinExistence type="predicted"/>
<name>A0A1X7UM75_AMPQE</name>